<evidence type="ECO:0000256" key="5">
    <source>
        <dbReference type="ARBA" id="ARBA00010550"/>
    </source>
</evidence>
<keyword evidence="13" id="KW-0496">Mitochondrion</keyword>
<dbReference type="Gene3D" id="1.10.8.60">
    <property type="match status" value="1"/>
</dbReference>
<dbReference type="OrthoDB" id="1413014at2759"/>
<evidence type="ECO:0000256" key="15">
    <source>
        <dbReference type="SAM" id="MobiDB-lite"/>
    </source>
</evidence>
<sequence>MSLHLLLSGVLRAQRRTVTTSIPPVHHLRSFSTVHRTLPLPRTRSPLIPPSRNSIPWPQPCIRRSLSLFPWSKPTATPSPDTVAEIARLEAEANTDPNNAHAHEELFRSLAATKTKAGYDLIMSRWERMCELNPTSPLIQSDKAFRLYLLALVESGLQSSVDLATRRRDSILTGAATDNPSRSDPATQSDAALPKPGESEDAPTQQPSAPSPSDPSAPQSRSQKIASELLADRTDSWASRHKKSASTSTTPAMASLMEALTKGGGASSSPIHVTLSEPKGSLVLRLVRFLVLTAMSGFFILVVLSVLLENSGLMKTVPRQAEFEPLQQKTVKFSDVHGVDEVKQELADVVAFLKDPTTFASLGGKLPKGILLTGPPGTGKTMLARAIAGEAGVPFFFASGSEFEEMFVGVGAKRVRELFATARKRQPAIIFIDELDAVGGKRSQRDQHYMKQTLNQLLVEMDGFQQAEGVIVIAATNFPESLDPALTRPGRFDRHIAVPLPDIRGRVQLLTHFMKDVVTSRSVDPMVLARGTSGFSGAELQNMVNQAAIQASKEGYKEITLKHFEWAKDRIILGAERKSAYIDEKSKLMTAYHEGGHALAALYTEGAMPLHKVTCVPRGHALGITSQLPERDMFSVTQTEYKAMIDVCMGGRVAESLIYGVGGLTSGASSDLQKATRTATMMVKRWGFSEKVGPVYYHDSENGMSPATREKIDSEIRSLLQQGEARVIKLLEEKKEELHLLAHALVEHETLTAEEVRKVIKGEPIRKVEEKVSPAVVHEDAREPLPAPS</sequence>
<dbReference type="InParanoid" id="A0A0C3EA78"/>
<dbReference type="SMART" id="SM00382">
    <property type="entry name" value="AAA"/>
    <property type="match status" value="1"/>
</dbReference>
<reference evidence="17 18" key="1">
    <citation type="submission" date="2014-04" db="EMBL/GenBank/DDBJ databases">
        <authorList>
            <consortium name="DOE Joint Genome Institute"/>
            <person name="Kuo A."/>
            <person name="Kohler A."/>
            <person name="Nagy L.G."/>
            <person name="Floudas D."/>
            <person name="Copeland A."/>
            <person name="Barry K.W."/>
            <person name="Cichocki N."/>
            <person name="Veneault-Fourrey C."/>
            <person name="LaButti K."/>
            <person name="Lindquist E.A."/>
            <person name="Lipzen A."/>
            <person name="Lundell T."/>
            <person name="Morin E."/>
            <person name="Murat C."/>
            <person name="Sun H."/>
            <person name="Tunlid A."/>
            <person name="Henrissat B."/>
            <person name="Grigoriev I.V."/>
            <person name="Hibbett D.S."/>
            <person name="Martin F."/>
            <person name="Nordberg H.P."/>
            <person name="Cantor M.N."/>
            <person name="Hua S.X."/>
        </authorList>
    </citation>
    <scope>NUCLEOTIDE SEQUENCE [LARGE SCALE GENOMIC DNA]</scope>
    <source>
        <strain evidence="17 18">Foug A</strain>
    </source>
</reference>
<dbReference type="HAMAP" id="MF_01458">
    <property type="entry name" value="FtsH"/>
    <property type="match status" value="1"/>
</dbReference>
<keyword evidence="9" id="KW-0378">Hydrolase</keyword>
<dbReference type="Pfam" id="PF01434">
    <property type="entry name" value="Peptidase_M41"/>
    <property type="match status" value="1"/>
</dbReference>
<dbReference type="MEROPS" id="M41.004"/>
<feature type="region of interest" description="Disordered" evidence="15">
    <location>
        <begin position="172"/>
        <end position="224"/>
    </location>
</feature>
<dbReference type="Pfam" id="PF17862">
    <property type="entry name" value="AAA_lid_3"/>
    <property type="match status" value="1"/>
</dbReference>
<evidence type="ECO:0000256" key="1">
    <source>
        <dbReference type="ARBA" id="ARBA00001947"/>
    </source>
</evidence>
<dbReference type="InterPro" id="IPR003593">
    <property type="entry name" value="AAA+_ATPase"/>
</dbReference>
<dbReference type="GO" id="GO:0016887">
    <property type="term" value="F:ATP hydrolysis activity"/>
    <property type="evidence" value="ECO:0007669"/>
    <property type="project" value="InterPro"/>
</dbReference>
<evidence type="ECO:0000256" key="11">
    <source>
        <dbReference type="ARBA" id="ARBA00022840"/>
    </source>
</evidence>
<keyword evidence="12" id="KW-0482">Metalloprotease</keyword>
<comment type="subcellular location">
    <subcellularLocation>
        <location evidence="3">Membrane</location>
    </subcellularLocation>
    <subcellularLocation>
        <location evidence="2">Mitochondrion</location>
    </subcellularLocation>
</comment>
<dbReference type="Gene3D" id="1.20.58.760">
    <property type="entry name" value="Peptidase M41"/>
    <property type="match status" value="1"/>
</dbReference>
<evidence type="ECO:0000313" key="18">
    <source>
        <dbReference type="Proteomes" id="UP000053989"/>
    </source>
</evidence>
<dbReference type="InterPro" id="IPR037219">
    <property type="entry name" value="Peptidase_M41-like"/>
</dbReference>
<dbReference type="GO" id="GO:0046872">
    <property type="term" value="F:metal ion binding"/>
    <property type="evidence" value="ECO:0007669"/>
    <property type="project" value="UniProtKB-KW"/>
</dbReference>
<feature type="compositionally biased region" description="Basic and acidic residues" evidence="15">
    <location>
        <begin position="770"/>
        <end position="783"/>
    </location>
</feature>
<dbReference type="InterPro" id="IPR000642">
    <property type="entry name" value="Peptidase_M41"/>
</dbReference>
<dbReference type="GO" id="GO:0005524">
    <property type="term" value="F:ATP binding"/>
    <property type="evidence" value="ECO:0007669"/>
    <property type="project" value="UniProtKB-KW"/>
</dbReference>
<dbReference type="FunFam" id="1.20.58.760:FF:000002">
    <property type="entry name" value="ATP-dependent zinc metalloprotease FtsH"/>
    <property type="match status" value="1"/>
</dbReference>
<feature type="domain" description="AAA+ ATPase" evidence="16">
    <location>
        <begin position="366"/>
        <end position="502"/>
    </location>
</feature>
<dbReference type="EMBL" id="KN822023">
    <property type="protein sequence ID" value="KIM65254.1"/>
    <property type="molecule type" value="Genomic_DNA"/>
</dbReference>
<gene>
    <name evidence="17" type="ORF">SCLCIDRAFT_1212408</name>
</gene>
<feature type="compositionally biased region" description="Polar residues" evidence="15">
    <location>
        <begin position="176"/>
        <end position="190"/>
    </location>
</feature>
<dbReference type="GO" id="GO:0007005">
    <property type="term" value="P:mitochondrion organization"/>
    <property type="evidence" value="ECO:0007669"/>
    <property type="project" value="TreeGrafter"/>
</dbReference>
<accession>A0A0C3EA78</accession>
<proteinExistence type="inferred from homology"/>
<dbReference type="FunFam" id="1.10.8.60:FF:000001">
    <property type="entry name" value="ATP-dependent zinc metalloprotease FtsH"/>
    <property type="match status" value="1"/>
</dbReference>
<evidence type="ECO:0000313" key="17">
    <source>
        <dbReference type="EMBL" id="KIM65254.1"/>
    </source>
</evidence>
<evidence type="ECO:0000259" key="16">
    <source>
        <dbReference type="SMART" id="SM00382"/>
    </source>
</evidence>
<dbReference type="GO" id="GO:0141164">
    <property type="term" value="P:mitochondrial protein quality control"/>
    <property type="evidence" value="ECO:0007669"/>
    <property type="project" value="UniProtKB-ARBA"/>
</dbReference>
<keyword evidence="6" id="KW-0645">Protease</keyword>
<evidence type="ECO:0000256" key="10">
    <source>
        <dbReference type="ARBA" id="ARBA00022833"/>
    </source>
</evidence>
<evidence type="ECO:0000256" key="6">
    <source>
        <dbReference type="ARBA" id="ARBA00022670"/>
    </source>
</evidence>
<dbReference type="GO" id="GO:0004222">
    <property type="term" value="F:metalloendopeptidase activity"/>
    <property type="evidence" value="ECO:0007669"/>
    <property type="project" value="InterPro"/>
</dbReference>
<dbReference type="FunFam" id="3.40.50.300:FF:000175">
    <property type="entry name" value="ATP-dependent zinc metalloprotease FTSH 4"/>
    <property type="match status" value="1"/>
</dbReference>
<dbReference type="AlphaFoldDB" id="A0A0C3EA78"/>
<dbReference type="PANTHER" id="PTHR23076:SF97">
    <property type="entry name" value="ATP-DEPENDENT ZINC METALLOPROTEASE YME1L1"/>
    <property type="match status" value="1"/>
</dbReference>
<keyword evidence="10" id="KW-0862">Zinc</keyword>
<dbReference type="SUPFAM" id="SSF52540">
    <property type="entry name" value="P-loop containing nucleoside triphosphate hydrolases"/>
    <property type="match status" value="1"/>
</dbReference>
<dbReference type="PANTHER" id="PTHR23076">
    <property type="entry name" value="METALLOPROTEASE M41 FTSH"/>
    <property type="match status" value="1"/>
</dbReference>
<dbReference type="CDD" id="cd19501">
    <property type="entry name" value="RecA-like_FtsH"/>
    <property type="match status" value="1"/>
</dbReference>
<feature type="region of interest" description="Disordered" evidence="15">
    <location>
        <begin position="770"/>
        <end position="789"/>
    </location>
</feature>
<organism evidence="17 18">
    <name type="scientific">Scleroderma citrinum Foug A</name>
    <dbReference type="NCBI Taxonomy" id="1036808"/>
    <lineage>
        <taxon>Eukaryota</taxon>
        <taxon>Fungi</taxon>
        <taxon>Dikarya</taxon>
        <taxon>Basidiomycota</taxon>
        <taxon>Agaricomycotina</taxon>
        <taxon>Agaricomycetes</taxon>
        <taxon>Agaricomycetidae</taxon>
        <taxon>Boletales</taxon>
        <taxon>Sclerodermatineae</taxon>
        <taxon>Sclerodermataceae</taxon>
        <taxon>Scleroderma</taxon>
    </lineage>
</organism>
<evidence type="ECO:0000256" key="2">
    <source>
        <dbReference type="ARBA" id="ARBA00004173"/>
    </source>
</evidence>
<comment type="cofactor">
    <cofactor evidence="1">
        <name>Zn(2+)</name>
        <dbReference type="ChEBI" id="CHEBI:29105"/>
    </cofactor>
</comment>
<evidence type="ECO:0000256" key="3">
    <source>
        <dbReference type="ARBA" id="ARBA00004370"/>
    </source>
</evidence>
<evidence type="ECO:0000256" key="13">
    <source>
        <dbReference type="ARBA" id="ARBA00023128"/>
    </source>
</evidence>
<dbReference type="InterPro" id="IPR041569">
    <property type="entry name" value="AAA_lid_3"/>
</dbReference>
<dbReference type="STRING" id="1036808.A0A0C3EA78"/>
<keyword evidence="18" id="KW-1185">Reference proteome</keyword>
<dbReference type="SUPFAM" id="SSF140990">
    <property type="entry name" value="FtsH protease domain-like"/>
    <property type="match status" value="1"/>
</dbReference>
<dbReference type="InterPro" id="IPR003959">
    <property type="entry name" value="ATPase_AAA_core"/>
</dbReference>
<dbReference type="GO" id="GO:0005743">
    <property type="term" value="C:mitochondrial inner membrane"/>
    <property type="evidence" value="ECO:0007669"/>
    <property type="project" value="TreeGrafter"/>
</dbReference>
<keyword evidence="11" id="KW-0067">ATP-binding</keyword>
<evidence type="ECO:0000256" key="12">
    <source>
        <dbReference type="ARBA" id="ARBA00023049"/>
    </source>
</evidence>
<evidence type="ECO:0000256" key="8">
    <source>
        <dbReference type="ARBA" id="ARBA00022741"/>
    </source>
</evidence>
<dbReference type="HOGENOM" id="CLU_000688_9_2_1"/>
<dbReference type="PROSITE" id="PS00674">
    <property type="entry name" value="AAA"/>
    <property type="match status" value="1"/>
</dbReference>
<dbReference type="Proteomes" id="UP000053989">
    <property type="component" value="Unassembled WGS sequence"/>
</dbReference>
<dbReference type="InterPro" id="IPR003960">
    <property type="entry name" value="ATPase_AAA_CS"/>
</dbReference>
<dbReference type="InterPro" id="IPR005936">
    <property type="entry name" value="FtsH"/>
</dbReference>
<keyword evidence="7" id="KW-0479">Metal-binding</keyword>
<keyword evidence="8" id="KW-0547">Nucleotide-binding</keyword>
<comment type="similarity">
    <text evidence="4">In the C-terminal section; belongs to the peptidase M41 family.</text>
</comment>
<protein>
    <recommendedName>
        <fullName evidence="16">AAA+ ATPase domain-containing protein</fullName>
    </recommendedName>
</protein>
<dbReference type="InterPro" id="IPR027417">
    <property type="entry name" value="P-loop_NTPase"/>
</dbReference>
<dbReference type="GO" id="GO:0004176">
    <property type="term" value="F:ATP-dependent peptidase activity"/>
    <property type="evidence" value="ECO:0007669"/>
    <property type="project" value="InterPro"/>
</dbReference>
<evidence type="ECO:0000256" key="14">
    <source>
        <dbReference type="ARBA" id="ARBA00023136"/>
    </source>
</evidence>
<reference evidence="18" key="2">
    <citation type="submission" date="2015-01" db="EMBL/GenBank/DDBJ databases">
        <title>Evolutionary Origins and Diversification of the Mycorrhizal Mutualists.</title>
        <authorList>
            <consortium name="DOE Joint Genome Institute"/>
            <consortium name="Mycorrhizal Genomics Consortium"/>
            <person name="Kohler A."/>
            <person name="Kuo A."/>
            <person name="Nagy L.G."/>
            <person name="Floudas D."/>
            <person name="Copeland A."/>
            <person name="Barry K.W."/>
            <person name="Cichocki N."/>
            <person name="Veneault-Fourrey C."/>
            <person name="LaButti K."/>
            <person name="Lindquist E.A."/>
            <person name="Lipzen A."/>
            <person name="Lundell T."/>
            <person name="Morin E."/>
            <person name="Murat C."/>
            <person name="Riley R."/>
            <person name="Ohm R."/>
            <person name="Sun H."/>
            <person name="Tunlid A."/>
            <person name="Henrissat B."/>
            <person name="Grigoriev I.V."/>
            <person name="Hibbett D.S."/>
            <person name="Martin F."/>
        </authorList>
    </citation>
    <scope>NUCLEOTIDE SEQUENCE [LARGE SCALE GENOMIC DNA]</scope>
    <source>
        <strain evidence="18">Foug A</strain>
    </source>
</reference>
<comment type="similarity">
    <text evidence="5">In the N-terminal section; belongs to the AAA ATPase family.</text>
</comment>
<keyword evidence="14" id="KW-0472">Membrane</keyword>
<dbReference type="Gene3D" id="3.40.50.300">
    <property type="entry name" value="P-loop containing nucleotide triphosphate hydrolases"/>
    <property type="match status" value="1"/>
</dbReference>
<dbReference type="Pfam" id="PF00004">
    <property type="entry name" value="AAA"/>
    <property type="match status" value="1"/>
</dbReference>
<dbReference type="FunCoup" id="A0A0C3EA78">
    <property type="interactions" value="624"/>
</dbReference>
<evidence type="ECO:0000256" key="7">
    <source>
        <dbReference type="ARBA" id="ARBA00022723"/>
    </source>
</evidence>
<evidence type="ECO:0000256" key="4">
    <source>
        <dbReference type="ARBA" id="ARBA00010044"/>
    </source>
</evidence>
<evidence type="ECO:0000256" key="9">
    <source>
        <dbReference type="ARBA" id="ARBA00022801"/>
    </source>
</evidence>
<name>A0A0C3EA78_9AGAM</name>